<keyword evidence="3 8" id="KW-0812">Transmembrane</keyword>
<comment type="similarity">
    <text evidence="7 8">Belongs to the SFT2 family.</text>
</comment>
<dbReference type="VEuPathDB" id="TriTrypDB:TRSC58_02428"/>
<dbReference type="OrthoDB" id="73614at2759"/>
<evidence type="ECO:0000313" key="10">
    <source>
        <dbReference type="Proteomes" id="UP000031737"/>
    </source>
</evidence>
<dbReference type="Pfam" id="PF04178">
    <property type="entry name" value="Got1"/>
    <property type="match status" value="1"/>
</dbReference>
<keyword evidence="4 8" id="KW-0653">Protein transport</keyword>
<evidence type="ECO:0000256" key="5">
    <source>
        <dbReference type="ARBA" id="ARBA00022989"/>
    </source>
</evidence>
<dbReference type="GO" id="GO:0005737">
    <property type="term" value="C:cytoplasm"/>
    <property type="evidence" value="ECO:0007669"/>
    <property type="project" value="UniProtKB-ARBA"/>
</dbReference>
<evidence type="ECO:0000256" key="1">
    <source>
        <dbReference type="ARBA" id="ARBA00004141"/>
    </source>
</evidence>
<evidence type="ECO:0000256" key="4">
    <source>
        <dbReference type="ARBA" id="ARBA00022927"/>
    </source>
</evidence>
<keyword evidence="6 8" id="KW-0472">Membrane</keyword>
<evidence type="ECO:0000256" key="3">
    <source>
        <dbReference type="ARBA" id="ARBA00022692"/>
    </source>
</evidence>
<evidence type="ECO:0000256" key="2">
    <source>
        <dbReference type="ARBA" id="ARBA00022448"/>
    </source>
</evidence>
<accession>A0A061J979</accession>
<gene>
    <name evidence="9" type="ORF">TRSC58_02428</name>
</gene>
<dbReference type="AlphaFoldDB" id="A0A061J979"/>
<comment type="function">
    <text evidence="8">May be involved in fusion of retrograde transport vesicles derived from an endocytic compartment with the Golgi complex.</text>
</comment>
<dbReference type="GO" id="GO:0016020">
    <property type="term" value="C:membrane"/>
    <property type="evidence" value="ECO:0007669"/>
    <property type="project" value="UniProtKB-SubCell"/>
</dbReference>
<name>A0A061J979_TRYRA</name>
<dbReference type="PANTHER" id="PTHR23137:SF38">
    <property type="entry name" value="VESICLE TRANSPORT PROTEIN"/>
    <property type="match status" value="1"/>
</dbReference>
<organism evidence="9 10">
    <name type="scientific">Trypanosoma rangeli SC58</name>
    <dbReference type="NCBI Taxonomy" id="429131"/>
    <lineage>
        <taxon>Eukaryota</taxon>
        <taxon>Discoba</taxon>
        <taxon>Euglenozoa</taxon>
        <taxon>Kinetoplastea</taxon>
        <taxon>Metakinetoplastina</taxon>
        <taxon>Trypanosomatida</taxon>
        <taxon>Trypanosomatidae</taxon>
        <taxon>Trypanosoma</taxon>
        <taxon>Herpetosoma</taxon>
    </lineage>
</organism>
<evidence type="ECO:0000256" key="8">
    <source>
        <dbReference type="RuleBase" id="RU363111"/>
    </source>
</evidence>
<keyword evidence="5 8" id="KW-1133">Transmembrane helix</keyword>
<keyword evidence="2 8" id="KW-0813">Transport</keyword>
<feature type="transmembrane region" description="Helical" evidence="8">
    <location>
        <begin position="59"/>
        <end position="77"/>
    </location>
</feature>
<comment type="caution">
    <text evidence="8">Lacks conserved residue(s) required for the propagation of feature annotation.</text>
</comment>
<sequence>MSVPVEVVDYAVSNDNDEQWFQGLSWSTRIQGYVLFTALGFFSSVMGWIALGIGYYWKYSVLSTLGSAMSLASTFILMGPRAQLCYMFDEYRRTSSILYIGSLLLTWIVAIVYKSVFLCSLCGLLQYACLIWYSLSYVPYGQEAVLSFFSCLISQH</sequence>
<protein>
    <recommendedName>
        <fullName evidence="8">Vesicle transport protein</fullName>
    </recommendedName>
</protein>
<dbReference type="InterPro" id="IPR007305">
    <property type="entry name" value="Vesicle_transpt_Got1/SFT2"/>
</dbReference>
<evidence type="ECO:0000256" key="6">
    <source>
        <dbReference type="ARBA" id="ARBA00023136"/>
    </source>
</evidence>
<evidence type="ECO:0000313" key="9">
    <source>
        <dbReference type="EMBL" id="ESL09847.1"/>
    </source>
</evidence>
<dbReference type="GO" id="GO:0016192">
    <property type="term" value="P:vesicle-mediated transport"/>
    <property type="evidence" value="ECO:0007669"/>
    <property type="project" value="InterPro"/>
</dbReference>
<keyword evidence="10" id="KW-1185">Reference proteome</keyword>
<dbReference type="GO" id="GO:0015031">
    <property type="term" value="P:protein transport"/>
    <property type="evidence" value="ECO:0007669"/>
    <property type="project" value="UniProtKB-KW"/>
</dbReference>
<comment type="subcellular location">
    <subcellularLocation>
        <location evidence="1 8">Membrane</location>
        <topology evidence="1 8">Multi-pass membrane protein</topology>
    </subcellularLocation>
</comment>
<dbReference type="InterPro" id="IPR011691">
    <property type="entry name" value="Vesicle_transpt_SFT2"/>
</dbReference>
<comment type="caution">
    <text evidence="9">The sequence shown here is derived from an EMBL/GenBank/DDBJ whole genome shotgun (WGS) entry which is preliminary data.</text>
</comment>
<dbReference type="GO" id="GO:0012505">
    <property type="term" value="C:endomembrane system"/>
    <property type="evidence" value="ECO:0007669"/>
    <property type="project" value="UniProtKB-ARBA"/>
</dbReference>
<feature type="transmembrane region" description="Helical" evidence="8">
    <location>
        <begin position="33"/>
        <end position="53"/>
    </location>
</feature>
<feature type="transmembrane region" description="Helical" evidence="8">
    <location>
        <begin position="97"/>
        <end position="116"/>
    </location>
</feature>
<proteinExistence type="inferred from homology"/>
<dbReference type="Proteomes" id="UP000031737">
    <property type="component" value="Unassembled WGS sequence"/>
</dbReference>
<dbReference type="PANTHER" id="PTHR23137">
    <property type="entry name" value="VESICLE TRANSPORT PROTEIN-RELATED"/>
    <property type="match status" value="1"/>
</dbReference>
<reference evidence="9 10" key="1">
    <citation type="submission" date="2013-07" db="EMBL/GenBank/DDBJ databases">
        <authorList>
            <person name="Stoco P.H."/>
            <person name="Wagner G."/>
            <person name="Gerber A."/>
            <person name="Zaha A."/>
            <person name="Thompson C."/>
            <person name="Bartholomeu D.C."/>
            <person name="Luckemeyer D.D."/>
            <person name="Bahia D."/>
            <person name="Loreto E."/>
            <person name="Prestes E.B."/>
            <person name="Lima F.M."/>
            <person name="Rodrigues-Luiz G."/>
            <person name="Vallejo G.A."/>
            <person name="Filho J.F."/>
            <person name="Monteiro K.M."/>
            <person name="Tyler K.M."/>
            <person name="de Almeida L.G."/>
            <person name="Ortiz M.F."/>
            <person name="Siervo M.A."/>
            <person name="de Moraes M.H."/>
            <person name="Cunha O.L."/>
            <person name="Mendonca-Neto R."/>
            <person name="Silva R."/>
            <person name="Teixeira S.M."/>
            <person name="Murta S.M."/>
            <person name="Sincero T.C."/>
            <person name="Mendes T.A."/>
            <person name="Urmenyi T.P."/>
            <person name="Silva V.G."/>
            <person name="da Rocha W.D."/>
            <person name="Andersson B."/>
            <person name="Romanha A.J."/>
            <person name="Steindel M."/>
            <person name="de Vasconcelos A.T."/>
            <person name="Grisard E.C."/>
        </authorList>
    </citation>
    <scope>NUCLEOTIDE SEQUENCE [LARGE SCALE GENOMIC DNA]</scope>
    <source>
        <strain evidence="9 10">SC58</strain>
    </source>
</reference>
<dbReference type="EMBL" id="AUPL01002428">
    <property type="protein sequence ID" value="ESL09847.1"/>
    <property type="molecule type" value="Genomic_DNA"/>
</dbReference>
<evidence type="ECO:0000256" key="7">
    <source>
        <dbReference type="ARBA" id="ARBA00025800"/>
    </source>
</evidence>